<evidence type="ECO:0000313" key="3">
    <source>
        <dbReference type="Proteomes" id="UP000593560"/>
    </source>
</evidence>
<accession>A0A7J9HEL7</accession>
<dbReference type="Pfam" id="PF14111">
    <property type="entry name" value="DUF4283"/>
    <property type="match status" value="1"/>
</dbReference>
<gene>
    <name evidence="2" type="ORF">Gohar_024029</name>
</gene>
<dbReference type="InterPro" id="IPR025558">
    <property type="entry name" value="DUF4283"/>
</dbReference>
<name>A0A7J9HEL7_9ROSI</name>
<organism evidence="2 3">
    <name type="scientific">Gossypium harknessii</name>
    <dbReference type="NCBI Taxonomy" id="34285"/>
    <lineage>
        <taxon>Eukaryota</taxon>
        <taxon>Viridiplantae</taxon>
        <taxon>Streptophyta</taxon>
        <taxon>Embryophyta</taxon>
        <taxon>Tracheophyta</taxon>
        <taxon>Spermatophyta</taxon>
        <taxon>Magnoliopsida</taxon>
        <taxon>eudicotyledons</taxon>
        <taxon>Gunneridae</taxon>
        <taxon>Pentapetalae</taxon>
        <taxon>rosids</taxon>
        <taxon>malvids</taxon>
        <taxon>Malvales</taxon>
        <taxon>Malvaceae</taxon>
        <taxon>Malvoideae</taxon>
        <taxon>Gossypium</taxon>
    </lineage>
</organism>
<dbReference type="EMBL" id="JABFAD010000009">
    <property type="protein sequence ID" value="MBA0808277.1"/>
    <property type="molecule type" value="Genomic_DNA"/>
</dbReference>
<reference evidence="2 3" key="1">
    <citation type="journal article" date="2019" name="Genome Biol. Evol.">
        <title>Insights into the evolution of the New World diploid cottons (Gossypium, subgenus Houzingenia) based on genome sequencing.</title>
        <authorList>
            <person name="Grover C.E."/>
            <person name="Arick M.A. 2nd"/>
            <person name="Thrash A."/>
            <person name="Conover J.L."/>
            <person name="Sanders W.S."/>
            <person name="Peterson D.G."/>
            <person name="Frelichowski J.E."/>
            <person name="Scheffler J.A."/>
            <person name="Scheffler B.E."/>
            <person name="Wendel J.F."/>
        </authorList>
    </citation>
    <scope>NUCLEOTIDE SEQUENCE [LARGE SCALE GENOMIC DNA]</scope>
    <source>
        <strain evidence="2">0</strain>
        <tissue evidence="2">Leaf</tissue>
    </source>
</reference>
<dbReference type="PANTHER" id="PTHR31286:SF173">
    <property type="entry name" value="DUF4283 DOMAIN-CONTAINING PROTEIN"/>
    <property type="match status" value="1"/>
</dbReference>
<dbReference type="Proteomes" id="UP000593560">
    <property type="component" value="Unassembled WGS sequence"/>
</dbReference>
<sequence length="176" mass="20573">MSTSNNNEDDGASPTYGQGFAPGEFCRTYGRNWGDGKENFDFEEGDFTRTIVNRIPAINFSNRNRVSSLWWPSKLFQFIDVENGYFFVQFQSKENYEKVFTQGPWTVFSQYLMVQPWSRDFNPLQPFPMVVVTWIQLPGLPGYLYNKKILEEIGGMIDRVVKLDFKTDKRLRGQFV</sequence>
<evidence type="ECO:0000259" key="1">
    <source>
        <dbReference type="Pfam" id="PF14111"/>
    </source>
</evidence>
<dbReference type="AlphaFoldDB" id="A0A7J9HEL7"/>
<dbReference type="PANTHER" id="PTHR31286">
    <property type="entry name" value="GLYCINE-RICH CELL WALL STRUCTURAL PROTEIN 1.8-LIKE"/>
    <property type="match status" value="1"/>
</dbReference>
<comment type="caution">
    <text evidence="2">The sequence shown here is derived from an EMBL/GenBank/DDBJ whole genome shotgun (WGS) entry which is preliminary data.</text>
</comment>
<keyword evidence="3" id="KW-1185">Reference proteome</keyword>
<proteinExistence type="predicted"/>
<evidence type="ECO:0000313" key="2">
    <source>
        <dbReference type="EMBL" id="MBA0808277.1"/>
    </source>
</evidence>
<dbReference type="InterPro" id="IPR040256">
    <property type="entry name" value="At4g02000-like"/>
</dbReference>
<protein>
    <recommendedName>
        <fullName evidence="1">DUF4283 domain-containing protein</fullName>
    </recommendedName>
</protein>
<dbReference type="OrthoDB" id="994333at2759"/>
<feature type="domain" description="DUF4283" evidence="1">
    <location>
        <begin position="63"/>
        <end position="124"/>
    </location>
</feature>